<keyword evidence="2" id="KW-0812">Transmembrane</keyword>
<sequence>MVGAYILSVLLAGPPIKYHSAPPLQALAPADKSGSIELCQFEPYQTVDSQHHAGIIIITSAICLVITLVCLLIRLYVRLLLSPPLAFDDVILLGATLTAIVESIIVFYSSSIGFGTAISLLDERTVSKIQNHVAAADVLYLITLFLSRCCIVAIYSRLTPRRAHKNILWATFAISTAVIIVSIFITTIDCSVNKPWVTPAEHCVNLFPRWQFITAIDIIVEVFLFLFSIGLVYGLQMPLRHKIVIMISFAARLPLVPFEAVRLTYFHRFINSSNPTFDAIQHYLWTQIDMNYALVSCTVFCLRPFMNAVTTAYGTAGDSNLESSARSRSNPYGSGTMHSSGRHRGGDYALQNLEAGSSHGHGGGGGRGGPFIPPGAPGREGANTMVTSYQNGGDPGQHSDRDDRQSLGSEGSTKMIIKKDVEYTVEREPRGHEL</sequence>
<dbReference type="EMBL" id="QUQM01000006">
    <property type="protein sequence ID" value="KAA8644908.1"/>
    <property type="molecule type" value="Genomic_DNA"/>
</dbReference>
<feature type="compositionally biased region" description="Basic and acidic residues" evidence="1">
    <location>
        <begin position="417"/>
        <end position="434"/>
    </location>
</feature>
<dbReference type="Proteomes" id="UP000324241">
    <property type="component" value="Unassembled WGS sequence"/>
</dbReference>
<evidence type="ECO:0000259" key="3">
    <source>
        <dbReference type="Pfam" id="PF20684"/>
    </source>
</evidence>
<dbReference type="GeneID" id="54331821"/>
<dbReference type="OrthoDB" id="3918601at2759"/>
<dbReference type="RefSeq" id="XP_033424269.1">
    <property type="nucleotide sequence ID" value="XM_033573717.1"/>
</dbReference>
<protein>
    <recommendedName>
        <fullName evidence="3">Rhodopsin domain-containing protein</fullName>
    </recommendedName>
</protein>
<keyword evidence="2" id="KW-1133">Transmembrane helix</keyword>
<comment type="caution">
    <text evidence="4">The sequence shown here is derived from an EMBL/GenBank/DDBJ whole genome shotgun (WGS) entry which is preliminary data.</text>
</comment>
<proteinExistence type="predicted"/>
<dbReference type="InterPro" id="IPR049326">
    <property type="entry name" value="Rhodopsin_dom_fungi"/>
</dbReference>
<feature type="compositionally biased region" description="Polar residues" evidence="1">
    <location>
        <begin position="317"/>
        <end position="339"/>
    </location>
</feature>
<evidence type="ECO:0000313" key="4">
    <source>
        <dbReference type="EMBL" id="KAA8644908.1"/>
    </source>
</evidence>
<accession>A0A5M9MD96</accession>
<feature type="region of interest" description="Disordered" evidence="1">
    <location>
        <begin position="317"/>
        <end position="434"/>
    </location>
</feature>
<feature type="compositionally biased region" description="Gly residues" evidence="1">
    <location>
        <begin position="359"/>
        <end position="369"/>
    </location>
</feature>
<feature type="transmembrane region" description="Helical" evidence="2">
    <location>
        <begin position="208"/>
        <end position="233"/>
    </location>
</feature>
<organism evidence="4 5">
    <name type="scientific">Aspergillus tanneri</name>
    <dbReference type="NCBI Taxonomy" id="1220188"/>
    <lineage>
        <taxon>Eukaryota</taxon>
        <taxon>Fungi</taxon>
        <taxon>Dikarya</taxon>
        <taxon>Ascomycota</taxon>
        <taxon>Pezizomycotina</taxon>
        <taxon>Eurotiomycetes</taxon>
        <taxon>Eurotiomycetidae</taxon>
        <taxon>Eurotiales</taxon>
        <taxon>Aspergillaceae</taxon>
        <taxon>Aspergillus</taxon>
        <taxon>Aspergillus subgen. Circumdati</taxon>
    </lineage>
</organism>
<dbReference type="Pfam" id="PF20684">
    <property type="entry name" value="Fung_rhodopsin"/>
    <property type="match status" value="1"/>
</dbReference>
<feature type="transmembrane region" description="Helical" evidence="2">
    <location>
        <begin position="167"/>
        <end position="188"/>
    </location>
</feature>
<gene>
    <name evidence="4" type="ORF">ATNIH1004_009119</name>
</gene>
<keyword evidence="2" id="KW-0472">Membrane</keyword>
<feature type="transmembrane region" description="Helical" evidence="2">
    <location>
        <begin position="138"/>
        <end position="155"/>
    </location>
</feature>
<feature type="transmembrane region" description="Helical" evidence="2">
    <location>
        <begin position="54"/>
        <end position="77"/>
    </location>
</feature>
<evidence type="ECO:0000256" key="1">
    <source>
        <dbReference type="SAM" id="MobiDB-lite"/>
    </source>
</evidence>
<dbReference type="AlphaFoldDB" id="A0A5M9MD96"/>
<dbReference type="VEuPathDB" id="FungiDB:EYZ11_011001"/>
<feature type="domain" description="Rhodopsin" evidence="3">
    <location>
        <begin position="73"/>
        <end position="306"/>
    </location>
</feature>
<dbReference type="PANTHER" id="PTHR39614">
    <property type="entry name" value="INTEGRAL MEMBRANE PROTEIN"/>
    <property type="match status" value="1"/>
</dbReference>
<name>A0A5M9MD96_9EURO</name>
<dbReference type="PANTHER" id="PTHR39614:SF2">
    <property type="entry name" value="INTEGRAL MEMBRANE PROTEIN"/>
    <property type="match status" value="1"/>
</dbReference>
<evidence type="ECO:0000256" key="2">
    <source>
        <dbReference type="SAM" id="Phobius"/>
    </source>
</evidence>
<reference evidence="4 5" key="1">
    <citation type="submission" date="2019-08" db="EMBL/GenBank/DDBJ databases">
        <title>The genome sequence of a newly discovered highly antifungal drug resistant Aspergillus species, Aspergillus tanneri NIH 1004.</title>
        <authorList>
            <person name="Mounaud S."/>
            <person name="Singh I."/>
            <person name="Joardar V."/>
            <person name="Pakala S."/>
            <person name="Pakala S."/>
            <person name="Venepally P."/>
            <person name="Chung J.K."/>
            <person name="Losada L."/>
            <person name="Nierman W.C."/>
        </authorList>
    </citation>
    <scope>NUCLEOTIDE SEQUENCE [LARGE SCALE GENOMIC DNA]</scope>
    <source>
        <strain evidence="4 5">NIH1004</strain>
    </source>
</reference>
<evidence type="ECO:0000313" key="5">
    <source>
        <dbReference type="Proteomes" id="UP000324241"/>
    </source>
</evidence>
<feature type="transmembrane region" description="Helical" evidence="2">
    <location>
        <begin position="89"/>
        <end position="118"/>
    </location>
</feature>